<sequence>MNARAQTSPPSAQFLKVGVSFRPSDTLFPKGVSDYVRYAELAERHGFDDFDAADHLLVDARSGEDYPGGTFRWHAGTTWPDPLIVLAACAARTRRIQLTTSVLIAPLRPAVLVAKMVATLDELSRGRVRLGLGTGWNRVEFDALDVPYSGRSARMEDAIGAMRALWTGEAATFQSGTVSFREVRALPRPARTVPILLGGGASAAVADRIARLADGWTPMAAQADELADGIALLHDAFERLGRPRSKLTVRTPMSEVVLVPAVRERDASALRAEMSRLQRLGVTEVDLWVSSCVDAPEDVDETLAWLSAALAMRGR</sequence>
<evidence type="ECO:0000313" key="2">
    <source>
        <dbReference type="EMBL" id="GEK79641.1"/>
    </source>
</evidence>
<evidence type="ECO:0000313" key="3">
    <source>
        <dbReference type="Proteomes" id="UP000321749"/>
    </source>
</evidence>
<accession>A0AA87RB71</accession>
<comment type="caution">
    <text evidence="2">The sequence shown here is derived from an EMBL/GenBank/DDBJ whole genome shotgun (WGS) entry which is preliminary data.</text>
</comment>
<dbReference type="Proteomes" id="UP000321749">
    <property type="component" value="Unassembled WGS sequence"/>
</dbReference>
<protein>
    <recommendedName>
        <fullName evidence="1">Luciferase-like domain-containing protein</fullName>
    </recommendedName>
</protein>
<dbReference type="Gene3D" id="3.20.20.30">
    <property type="entry name" value="Luciferase-like domain"/>
    <property type="match status" value="1"/>
</dbReference>
<dbReference type="Pfam" id="PF00296">
    <property type="entry name" value="Bac_luciferase"/>
    <property type="match status" value="1"/>
</dbReference>
<dbReference type="InterPro" id="IPR051260">
    <property type="entry name" value="Diverse_substr_monoxygenases"/>
</dbReference>
<dbReference type="PANTHER" id="PTHR30011:SF32">
    <property type="entry name" value="CONSERVED PROTEIN"/>
    <property type="match status" value="1"/>
</dbReference>
<keyword evidence="3" id="KW-1185">Reference proteome</keyword>
<dbReference type="EMBL" id="BJUU01000004">
    <property type="protein sequence ID" value="GEK79641.1"/>
    <property type="molecule type" value="Genomic_DNA"/>
</dbReference>
<name>A0AA87RB71_9MICO</name>
<dbReference type="InterPro" id="IPR036661">
    <property type="entry name" value="Luciferase-like_sf"/>
</dbReference>
<dbReference type="InterPro" id="IPR011251">
    <property type="entry name" value="Luciferase-like_dom"/>
</dbReference>
<dbReference type="InterPro" id="IPR019921">
    <property type="entry name" value="Lucif-like_OxRdtase_Rv2161c"/>
</dbReference>
<dbReference type="AlphaFoldDB" id="A0AA87RB71"/>
<dbReference type="SUPFAM" id="SSF51679">
    <property type="entry name" value="Bacterial luciferase-like"/>
    <property type="match status" value="1"/>
</dbReference>
<dbReference type="NCBIfam" id="TIGR03619">
    <property type="entry name" value="F420_Rv2161c"/>
    <property type="match status" value="1"/>
</dbReference>
<dbReference type="GO" id="GO:0016705">
    <property type="term" value="F:oxidoreductase activity, acting on paired donors, with incorporation or reduction of molecular oxygen"/>
    <property type="evidence" value="ECO:0007669"/>
    <property type="project" value="InterPro"/>
</dbReference>
<gene>
    <name evidence="2" type="ORF">ABA31_09920</name>
</gene>
<reference evidence="2 3" key="1">
    <citation type="submission" date="2019-07" db="EMBL/GenBank/DDBJ databases">
        <title>Whole genome shotgun sequence of Agrococcus baldri NBRC 103055.</title>
        <authorList>
            <person name="Hosoyama A."/>
            <person name="Uohara A."/>
            <person name="Ohji S."/>
            <person name="Ichikawa N."/>
        </authorList>
    </citation>
    <scope>NUCLEOTIDE SEQUENCE [LARGE SCALE GENOMIC DNA]</scope>
    <source>
        <strain evidence="2 3">NBRC 103055</strain>
    </source>
</reference>
<proteinExistence type="predicted"/>
<evidence type="ECO:0000259" key="1">
    <source>
        <dbReference type="Pfam" id="PF00296"/>
    </source>
</evidence>
<dbReference type="PANTHER" id="PTHR30011">
    <property type="entry name" value="ALKANESULFONATE MONOOXYGENASE-RELATED"/>
    <property type="match status" value="1"/>
</dbReference>
<feature type="domain" description="Luciferase-like" evidence="1">
    <location>
        <begin position="31"/>
        <end position="252"/>
    </location>
</feature>
<organism evidence="2 3">
    <name type="scientific">Agrococcus baldri</name>
    <dbReference type="NCBI Taxonomy" id="153730"/>
    <lineage>
        <taxon>Bacteria</taxon>
        <taxon>Bacillati</taxon>
        <taxon>Actinomycetota</taxon>
        <taxon>Actinomycetes</taxon>
        <taxon>Micrococcales</taxon>
        <taxon>Microbacteriaceae</taxon>
        <taxon>Agrococcus</taxon>
    </lineage>
</organism>
<dbReference type="RefSeq" id="WP_146793217.1">
    <property type="nucleotide sequence ID" value="NZ_BJUU01000004.1"/>
</dbReference>